<gene>
    <name evidence="1" type="ORF">DPX39_100027500</name>
</gene>
<evidence type="ECO:0000313" key="2">
    <source>
        <dbReference type="Proteomes" id="UP000266743"/>
    </source>
</evidence>
<reference evidence="1 2" key="1">
    <citation type="submission" date="2018-09" db="EMBL/GenBank/DDBJ databases">
        <title>whole genome sequence of T. equiperdum IVM-t1 strain.</title>
        <authorList>
            <person name="Suganuma K."/>
        </authorList>
    </citation>
    <scope>NUCLEOTIDE SEQUENCE [LARGE SCALE GENOMIC DNA]</scope>
    <source>
        <strain evidence="1 2">IVM-t1</strain>
    </source>
</reference>
<proteinExistence type="predicted"/>
<dbReference type="EMBL" id="QSBY01000010">
    <property type="protein sequence ID" value="RHW69487.1"/>
    <property type="molecule type" value="Genomic_DNA"/>
</dbReference>
<accession>A0A3L6L2N8</accession>
<dbReference type="Proteomes" id="UP000266743">
    <property type="component" value="Chromosome 10"/>
</dbReference>
<comment type="caution">
    <text evidence="1">The sequence shown here is derived from an EMBL/GenBank/DDBJ whole genome shotgun (WGS) entry which is preliminary data.</text>
</comment>
<organism evidence="1 2">
    <name type="scientific">Trypanosoma brucei equiperdum</name>
    <dbReference type="NCBI Taxonomy" id="630700"/>
    <lineage>
        <taxon>Eukaryota</taxon>
        <taxon>Discoba</taxon>
        <taxon>Euglenozoa</taxon>
        <taxon>Kinetoplastea</taxon>
        <taxon>Metakinetoplastina</taxon>
        <taxon>Trypanosomatida</taxon>
        <taxon>Trypanosomatidae</taxon>
        <taxon>Trypanosoma</taxon>
    </lineage>
</organism>
<evidence type="ECO:0000313" key="1">
    <source>
        <dbReference type="EMBL" id="RHW69487.1"/>
    </source>
</evidence>
<protein>
    <submittedName>
        <fullName evidence="1">Uncharacterized protein</fullName>
    </submittedName>
</protein>
<sequence length="63" mass="7454">MSITLFVDFIYFIFRFLSTHHCNLSFTWGRRDDLRFDTAPVLSSQARGRIEAEFKQKPLLLIS</sequence>
<name>A0A3L6L2N8_9TRYP</name>
<dbReference type="AlphaFoldDB" id="A0A3L6L2N8"/>